<keyword evidence="1" id="KW-0732">Signal</keyword>
<accession>A0ABX5KGJ9</accession>
<keyword evidence="3" id="KW-1185">Reference proteome</keyword>
<comment type="caution">
    <text evidence="2">The sequence shown here is derived from an EMBL/GenBank/DDBJ whole genome shotgun (WGS) entry which is preliminary data.</text>
</comment>
<protein>
    <submittedName>
        <fullName evidence="2">Uncharacterized protein DUF2844</fullName>
    </submittedName>
</protein>
<organism evidence="2 3">
    <name type="scientific">Paraburkholderia unamae</name>
    <dbReference type="NCBI Taxonomy" id="219649"/>
    <lineage>
        <taxon>Bacteria</taxon>
        <taxon>Pseudomonadati</taxon>
        <taxon>Pseudomonadota</taxon>
        <taxon>Betaproteobacteria</taxon>
        <taxon>Burkholderiales</taxon>
        <taxon>Burkholderiaceae</taxon>
        <taxon>Paraburkholderia</taxon>
    </lineage>
</organism>
<reference evidence="2 3" key="1">
    <citation type="submission" date="2018-05" db="EMBL/GenBank/DDBJ databases">
        <title>Genomic Encyclopedia of Type Strains, Phase IV (KMG-V): Genome sequencing to study the core and pangenomes of soil and plant-associated prokaryotes.</title>
        <authorList>
            <person name="Whitman W."/>
        </authorList>
    </citation>
    <scope>NUCLEOTIDE SEQUENCE [LARGE SCALE GENOMIC DNA]</scope>
    <source>
        <strain evidence="2 3">SCZa-39</strain>
    </source>
</reference>
<sequence length="154" mass="15786">MKKNLTCLITGSLLAASPAWAALGGAPTYAGVRSAPEARLMAAGKTATAPYTVNTTTLANGTTIREYLDAKGVAFAVSWRGPRIGSLETLLGGYFPAWQKGLASAQAARGGGYGPVAVREDDLVVESGGHMGALTGRAWLPKALPQGVTADQIQ</sequence>
<gene>
    <name evidence="2" type="ORF">C7402_11362</name>
</gene>
<dbReference type="InterPro" id="IPR021267">
    <property type="entry name" value="DUF2844"/>
</dbReference>
<feature type="signal peptide" evidence="1">
    <location>
        <begin position="1"/>
        <end position="21"/>
    </location>
</feature>
<dbReference type="Proteomes" id="UP000245712">
    <property type="component" value="Unassembled WGS sequence"/>
</dbReference>
<feature type="chain" id="PRO_5046404719" evidence="1">
    <location>
        <begin position="22"/>
        <end position="154"/>
    </location>
</feature>
<dbReference type="EMBL" id="QEOB01000013">
    <property type="protein sequence ID" value="PVX78789.1"/>
    <property type="molecule type" value="Genomic_DNA"/>
</dbReference>
<proteinExistence type="predicted"/>
<evidence type="ECO:0000256" key="1">
    <source>
        <dbReference type="SAM" id="SignalP"/>
    </source>
</evidence>
<name>A0ABX5KGJ9_9BURK</name>
<evidence type="ECO:0000313" key="2">
    <source>
        <dbReference type="EMBL" id="PVX78789.1"/>
    </source>
</evidence>
<evidence type="ECO:0000313" key="3">
    <source>
        <dbReference type="Proteomes" id="UP000245712"/>
    </source>
</evidence>
<dbReference type="RefSeq" id="WP_116612697.1">
    <property type="nucleotide sequence ID" value="NZ_CAJZAT010000002.1"/>
</dbReference>
<dbReference type="Pfam" id="PF11005">
    <property type="entry name" value="DUF2844"/>
    <property type="match status" value="1"/>
</dbReference>